<gene>
    <name evidence="1" type="ORF">EHI47_07990</name>
</gene>
<dbReference type="Gene3D" id="3.20.20.80">
    <property type="entry name" value="Glycosidases"/>
    <property type="match status" value="1"/>
</dbReference>
<dbReference type="Gene3D" id="3.40.50.880">
    <property type="match status" value="1"/>
</dbReference>
<dbReference type="InterPro" id="IPR029062">
    <property type="entry name" value="Class_I_gatase-like"/>
</dbReference>
<dbReference type="Pfam" id="PF14871">
    <property type="entry name" value="GHL6"/>
    <property type="match status" value="1"/>
</dbReference>
<reference evidence="1 2" key="1">
    <citation type="submission" date="2019-01" db="EMBL/GenBank/DDBJ databases">
        <title>RHIZO-ID as a novel technology for direct rhizobia identification.</title>
        <authorList>
            <person name="De Meyer S.E."/>
        </authorList>
    </citation>
    <scope>NUCLEOTIDE SEQUENCE [LARGE SCALE GENOMIC DNA]</scope>
    <source>
        <strain evidence="1 2">WSM448</strain>
    </source>
</reference>
<dbReference type="SUPFAM" id="SSF51445">
    <property type="entry name" value="(Trans)glycosidases"/>
    <property type="match status" value="1"/>
</dbReference>
<dbReference type="EMBL" id="SBHX01000018">
    <property type="protein sequence ID" value="RWX33941.1"/>
    <property type="molecule type" value="Genomic_DNA"/>
</dbReference>
<protein>
    <submittedName>
        <fullName evidence="1">Beta-galactosidase</fullName>
    </submittedName>
</protein>
<accession>A0A444I6D1</accession>
<dbReference type="InterPro" id="IPR028212">
    <property type="entry name" value="GHL6"/>
</dbReference>
<dbReference type="CDD" id="cd03143">
    <property type="entry name" value="A4_beta-galactosidase_middle_domain"/>
    <property type="match status" value="1"/>
</dbReference>
<name>A0A444I6D1_RHILE</name>
<evidence type="ECO:0000313" key="1">
    <source>
        <dbReference type="EMBL" id="RWX33941.1"/>
    </source>
</evidence>
<organism evidence="1 2">
    <name type="scientific">Rhizobium leguminosarum</name>
    <dbReference type="NCBI Taxonomy" id="384"/>
    <lineage>
        <taxon>Bacteria</taxon>
        <taxon>Pseudomonadati</taxon>
        <taxon>Pseudomonadota</taxon>
        <taxon>Alphaproteobacteria</taxon>
        <taxon>Hyphomicrobiales</taxon>
        <taxon>Rhizobiaceae</taxon>
        <taxon>Rhizobium/Agrobacterium group</taxon>
        <taxon>Rhizobium</taxon>
    </lineage>
</organism>
<dbReference type="Proteomes" id="UP000283817">
    <property type="component" value="Unassembled WGS sequence"/>
</dbReference>
<dbReference type="RefSeq" id="WP_128404051.1">
    <property type="nucleotide sequence ID" value="NZ_SBHW01000071.1"/>
</dbReference>
<evidence type="ECO:0000313" key="2">
    <source>
        <dbReference type="Proteomes" id="UP000283817"/>
    </source>
</evidence>
<sequence>MPKITNKPLRYRQIHLDFHTSEHIPGIGAEFDPDAFVSTLKAAHVDSITIFAKCHHGWSYYPTKVGKPHPQLARPDLLGDMVKALAAADIDSPIYISVQWDELTAREHPEWRAMSASNRYQHDRPADPSAGKQLSPAWHTLCLNHAGLRHYILDQAREVAESYPTQGLFFDIILTPDCVCPACIERMQCNGLDPENPADRLKNDEAVNEQFRRETSEALFEEFPNLRVFYNCGHIHKHGPERFATYSHLELESLPTGGWGYDHFPSSARYAATLGMDFLAHTGKFHTSWGEFGGFKHPDALEYECAQMIALGSKCLVGDQLHPNGAINPDTYASIAPAYHRVEKLEPFLEGAKQVSEIAILSAEHMNPTGARNHPSDDGAAQVLQELKRPFDVLDLSGRFEQYRLLILPDEIPVDAALAARLKSYLAGGGRIIASWHSGLDEDGGFAIDFGIERGPAPVAFWPSYVKAGKDLDPSMPETAFVFYEEAETVRSVGATVLAGIFPSYFNRSYKHFCSHQHAPDDPDADMLGAAVTVNKGAAYIAYPIFRLYRAMGQPLYKYVLRGLLDRLVPNPAMVTDLPSSGRATLTRQIEHDRHILHLLYGPPQIRGKDVRGDDGSTRIMEMIEDIPAIGPVKATVRLPAKPKRVFDAMTGEDVAWNAGDDGAISITLPRLRIHSAVVFEGA</sequence>
<dbReference type="InterPro" id="IPR017853">
    <property type="entry name" value="GH"/>
</dbReference>
<dbReference type="SUPFAM" id="SSF52317">
    <property type="entry name" value="Class I glutamine amidotransferase-like"/>
    <property type="match status" value="1"/>
</dbReference>
<dbReference type="AlphaFoldDB" id="A0A444I6D1"/>
<comment type="caution">
    <text evidence="1">The sequence shown here is derived from an EMBL/GenBank/DDBJ whole genome shotgun (WGS) entry which is preliminary data.</text>
</comment>
<proteinExistence type="predicted"/>